<evidence type="ECO:0000256" key="1">
    <source>
        <dbReference type="SAM" id="Phobius"/>
    </source>
</evidence>
<keyword evidence="3" id="KW-1185">Reference proteome</keyword>
<evidence type="ECO:0000313" key="3">
    <source>
        <dbReference type="Proteomes" id="UP000230069"/>
    </source>
</evidence>
<protein>
    <submittedName>
        <fullName evidence="2">Uncharacterized protein</fullName>
    </submittedName>
</protein>
<reference evidence="2 3" key="1">
    <citation type="submission" date="2017-09" db="EMBL/GenBank/DDBJ databases">
        <title>WGS assembly of Aquilegia coerulea Goldsmith.</title>
        <authorList>
            <person name="Hodges S."/>
            <person name="Kramer E."/>
            <person name="Nordborg M."/>
            <person name="Tomkins J."/>
            <person name="Borevitz J."/>
            <person name="Derieg N."/>
            <person name="Yan J."/>
            <person name="Mihaltcheva S."/>
            <person name="Hayes R.D."/>
            <person name="Rokhsar D."/>
        </authorList>
    </citation>
    <scope>NUCLEOTIDE SEQUENCE [LARGE SCALE GENOMIC DNA]</scope>
    <source>
        <strain evidence="3">cv. Goldsmith</strain>
    </source>
</reference>
<proteinExistence type="predicted"/>
<dbReference type="EMBL" id="KZ305104">
    <property type="protein sequence ID" value="PIA26808.1"/>
    <property type="molecule type" value="Genomic_DNA"/>
</dbReference>
<evidence type="ECO:0000313" key="2">
    <source>
        <dbReference type="EMBL" id="PIA26808.1"/>
    </source>
</evidence>
<keyword evidence="1" id="KW-1133">Transmembrane helix</keyword>
<dbReference type="AlphaFoldDB" id="A0A2G5C695"/>
<keyword evidence="1" id="KW-0472">Membrane</keyword>
<dbReference type="InParanoid" id="A0A2G5C695"/>
<organism evidence="2 3">
    <name type="scientific">Aquilegia coerulea</name>
    <name type="common">Rocky mountain columbine</name>
    <dbReference type="NCBI Taxonomy" id="218851"/>
    <lineage>
        <taxon>Eukaryota</taxon>
        <taxon>Viridiplantae</taxon>
        <taxon>Streptophyta</taxon>
        <taxon>Embryophyta</taxon>
        <taxon>Tracheophyta</taxon>
        <taxon>Spermatophyta</taxon>
        <taxon>Magnoliopsida</taxon>
        <taxon>Ranunculales</taxon>
        <taxon>Ranunculaceae</taxon>
        <taxon>Thalictroideae</taxon>
        <taxon>Aquilegia</taxon>
    </lineage>
</organism>
<sequence>MYSRKELCSKSYIHILMVISYNFVHSVFLKLLFMRSLRTSSLAFRAIDVHVCVCATDCCLFFLLKL</sequence>
<accession>A0A2G5C695</accession>
<name>A0A2G5C695_AQUCA</name>
<feature type="transmembrane region" description="Helical" evidence="1">
    <location>
        <begin position="12"/>
        <end position="33"/>
    </location>
</feature>
<gene>
    <name evidence="2" type="ORF">AQUCO_08700002v1</name>
</gene>
<keyword evidence="1" id="KW-0812">Transmembrane</keyword>
<dbReference type="Proteomes" id="UP000230069">
    <property type="component" value="Unassembled WGS sequence"/>
</dbReference>